<comment type="similarity">
    <text evidence="3 12">Belongs to the CcmD/CycX/HelD family.</text>
</comment>
<evidence type="ECO:0000256" key="6">
    <source>
        <dbReference type="ARBA" id="ARBA00022475"/>
    </source>
</evidence>
<gene>
    <name evidence="13" type="ORF">SAMN05421647_1168</name>
</gene>
<dbReference type="GO" id="GO:0005886">
    <property type="term" value="C:plasma membrane"/>
    <property type="evidence" value="ECO:0007669"/>
    <property type="project" value="UniProtKB-SubCell"/>
</dbReference>
<name>A0A1N6XSK4_9GAMM</name>
<keyword evidence="6 12" id="KW-1003">Cell membrane</keyword>
<evidence type="ECO:0000313" key="13">
    <source>
        <dbReference type="EMBL" id="SIR05300.1"/>
    </source>
</evidence>
<evidence type="ECO:0000256" key="7">
    <source>
        <dbReference type="ARBA" id="ARBA00022519"/>
    </source>
</evidence>
<evidence type="ECO:0000256" key="10">
    <source>
        <dbReference type="ARBA" id="ARBA00022989"/>
    </source>
</evidence>
<dbReference type="GO" id="GO:0015886">
    <property type="term" value="P:heme transport"/>
    <property type="evidence" value="ECO:0007669"/>
    <property type="project" value="InterPro"/>
</dbReference>
<evidence type="ECO:0000256" key="2">
    <source>
        <dbReference type="ARBA" id="ARBA00004377"/>
    </source>
</evidence>
<keyword evidence="11 12" id="KW-0472">Membrane</keyword>
<dbReference type="AlphaFoldDB" id="A0A1N6XSK4"/>
<evidence type="ECO:0000256" key="11">
    <source>
        <dbReference type="ARBA" id="ARBA00023136"/>
    </source>
</evidence>
<evidence type="ECO:0000256" key="5">
    <source>
        <dbReference type="ARBA" id="ARBA00022448"/>
    </source>
</evidence>
<evidence type="ECO:0000256" key="8">
    <source>
        <dbReference type="ARBA" id="ARBA00022692"/>
    </source>
</evidence>
<comment type="subcellular location">
    <subcellularLocation>
        <location evidence="2 12">Cell inner membrane</location>
        <topology evidence="2 12">Single-pass membrane protein</topology>
    </subcellularLocation>
</comment>
<sequence>MSFSSFSEFLAMGGHGLYVWLSYGLGVAVILINLVLPWLQRNRLLAEQKRRLRREEGVQ</sequence>
<keyword evidence="10 12" id="KW-1133">Transmembrane helix</keyword>
<comment type="function">
    <text evidence="1 12">Required for the export of heme to the periplasm for the biogenesis of c-type cytochromes.</text>
</comment>
<dbReference type="STRING" id="49186.SAMN05421647_1168"/>
<reference evidence="13 14" key="1">
    <citation type="submission" date="2017-01" db="EMBL/GenBank/DDBJ databases">
        <authorList>
            <person name="Mah S.A."/>
            <person name="Swanson W.J."/>
            <person name="Moy G.W."/>
            <person name="Vacquier V.D."/>
        </authorList>
    </citation>
    <scope>NUCLEOTIDE SEQUENCE [LARGE SCALE GENOMIC DNA]</scope>
    <source>
        <strain evidence="13 14">DSM 7027</strain>
    </source>
</reference>
<dbReference type="GO" id="GO:1903607">
    <property type="term" value="P:cytochrome c biosynthetic process"/>
    <property type="evidence" value="ECO:0007669"/>
    <property type="project" value="TreeGrafter"/>
</dbReference>
<dbReference type="Pfam" id="PF04995">
    <property type="entry name" value="CcmD"/>
    <property type="match status" value="1"/>
</dbReference>
<organism evidence="13 14">
    <name type="scientific">Marinobacterium stanieri</name>
    <dbReference type="NCBI Taxonomy" id="49186"/>
    <lineage>
        <taxon>Bacteria</taxon>
        <taxon>Pseudomonadati</taxon>
        <taxon>Pseudomonadota</taxon>
        <taxon>Gammaproteobacteria</taxon>
        <taxon>Oceanospirillales</taxon>
        <taxon>Oceanospirillaceae</taxon>
        <taxon>Marinobacterium</taxon>
    </lineage>
</organism>
<keyword evidence="8 12" id="KW-0812">Transmembrane</keyword>
<dbReference type="RefSeq" id="WP_010322314.1">
    <property type="nucleotide sequence ID" value="NZ_FTMN01000016.1"/>
</dbReference>
<evidence type="ECO:0000256" key="1">
    <source>
        <dbReference type="ARBA" id="ARBA00002442"/>
    </source>
</evidence>
<keyword evidence="14" id="KW-1185">Reference proteome</keyword>
<protein>
    <recommendedName>
        <fullName evidence="4 12">Heme exporter protein D</fullName>
    </recommendedName>
</protein>
<dbReference type="InterPro" id="IPR007078">
    <property type="entry name" value="Haem_export_protD_CcmD"/>
</dbReference>
<keyword evidence="9 12" id="KW-0201">Cytochrome c-type biogenesis</keyword>
<evidence type="ECO:0000256" key="3">
    <source>
        <dbReference type="ARBA" id="ARBA00008741"/>
    </source>
</evidence>
<keyword evidence="5 12" id="KW-0813">Transport</keyword>
<evidence type="ECO:0000256" key="4">
    <source>
        <dbReference type="ARBA" id="ARBA00016461"/>
    </source>
</evidence>
<accession>A0A1N6XSK4</accession>
<dbReference type="InterPro" id="IPR052075">
    <property type="entry name" value="Heme_exporter_D"/>
</dbReference>
<dbReference type="GO" id="GO:0017004">
    <property type="term" value="P:cytochrome complex assembly"/>
    <property type="evidence" value="ECO:0007669"/>
    <property type="project" value="UniProtKB-KW"/>
</dbReference>
<keyword evidence="7 12" id="KW-0997">Cell inner membrane</keyword>
<dbReference type="PANTHER" id="PTHR37531">
    <property type="entry name" value="HEME EXPORTER PROTEIN D"/>
    <property type="match status" value="1"/>
</dbReference>
<dbReference type="eggNOG" id="COG3114">
    <property type="taxonomic scope" value="Bacteria"/>
</dbReference>
<dbReference type="PANTHER" id="PTHR37531:SF1">
    <property type="entry name" value="HEME EXPORTER PROTEIN D"/>
    <property type="match status" value="1"/>
</dbReference>
<evidence type="ECO:0000313" key="14">
    <source>
        <dbReference type="Proteomes" id="UP000186895"/>
    </source>
</evidence>
<feature type="transmembrane region" description="Helical" evidence="12">
    <location>
        <begin position="20"/>
        <end position="39"/>
    </location>
</feature>
<proteinExistence type="inferred from homology"/>
<evidence type="ECO:0000256" key="12">
    <source>
        <dbReference type="RuleBase" id="RU363101"/>
    </source>
</evidence>
<dbReference type="EMBL" id="FTMN01000016">
    <property type="protein sequence ID" value="SIR05300.1"/>
    <property type="molecule type" value="Genomic_DNA"/>
</dbReference>
<evidence type="ECO:0000256" key="9">
    <source>
        <dbReference type="ARBA" id="ARBA00022748"/>
    </source>
</evidence>
<dbReference type="NCBIfam" id="TIGR03141">
    <property type="entry name" value="cytochro_ccmD"/>
    <property type="match status" value="1"/>
</dbReference>
<dbReference type="Proteomes" id="UP000186895">
    <property type="component" value="Unassembled WGS sequence"/>
</dbReference>